<sequence>YFQQFTTIFTYYLTIISICVSMIFNYIRSMKTWQPFDFNVYSKKNKVYFKITERTIYFGRCVLSQTRLLFTQGRTRITRIAISNFLFRKDCNWRIGGRSMDGQRGIGVWLRQLP</sequence>
<organism evidence="2 3">
    <name type="scientific">Diploptera punctata</name>
    <name type="common">Pacific beetle cockroach</name>
    <dbReference type="NCBI Taxonomy" id="6984"/>
    <lineage>
        <taxon>Eukaryota</taxon>
        <taxon>Metazoa</taxon>
        <taxon>Ecdysozoa</taxon>
        <taxon>Arthropoda</taxon>
        <taxon>Hexapoda</taxon>
        <taxon>Insecta</taxon>
        <taxon>Pterygota</taxon>
        <taxon>Neoptera</taxon>
        <taxon>Polyneoptera</taxon>
        <taxon>Dictyoptera</taxon>
        <taxon>Blattodea</taxon>
        <taxon>Blaberoidea</taxon>
        <taxon>Blaberidae</taxon>
        <taxon>Diplopterinae</taxon>
        <taxon>Diploptera</taxon>
    </lineage>
</organism>
<evidence type="ECO:0000313" key="2">
    <source>
        <dbReference type="EMBL" id="KAJ9598747.1"/>
    </source>
</evidence>
<comment type="caution">
    <text evidence="2">The sequence shown here is derived from an EMBL/GenBank/DDBJ whole genome shotgun (WGS) entry which is preliminary data.</text>
</comment>
<feature type="transmembrane region" description="Helical" evidence="1">
    <location>
        <begin position="6"/>
        <end position="27"/>
    </location>
</feature>
<dbReference type="EMBL" id="JASPKZ010001168">
    <property type="protein sequence ID" value="KAJ9598747.1"/>
    <property type="molecule type" value="Genomic_DNA"/>
</dbReference>
<keyword evidence="1" id="KW-1133">Transmembrane helix</keyword>
<dbReference type="AlphaFoldDB" id="A0AAD8AGS2"/>
<feature type="non-terminal residue" evidence="2">
    <location>
        <position position="1"/>
    </location>
</feature>
<accession>A0AAD8AGS2</accession>
<reference evidence="2" key="1">
    <citation type="journal article" date="2023" name="IScience">
        <title>Live-bearing cockroach genome reveals convergent evolutionary mechanisms linked to viviparity in insects and beyond.</title>
        <authorList>
            <person name="Fouks B."/>
            <person name="Harrison M.C."/>
            <person name="Mikhailova A.A."/>
            <person name="Marchal E."/>
            <person name="English S."/>
            <person name="Carruthers M."/>
            <person name="Jennings E.C."/>
            <person name="Chiamaka E.L."/>
            <person name="Frigard R.A."/>
            <person name="Pippel M."/>
            <person name="Attardo G.M."/>
            <person name="Benoit J.B."/>
            <person name="Bornberg-Bauer E."/>
            <person name="Tobe S.S."/>
        </authorList>
    </citation>
    <scope>NUCLEOTIDE SEQUENCE</scope>
    <source>
        <strain evidence="2">Stay&amp;Tobe</strain>
    </source>
</reference>
<protein>
    <submittedName>
        <fullName evidence="2">Uncharacterized protein</fullName>
    </submittedName>
</protein>
<keyword evidence="1" id="KW-0472">Membrane</keyword>
<reference evidence="2" key="2">
    <citation type="submission" date="2023-05" db="EMBL/GenBank/DDBJ databases">
        <authorList>
            <person name="Fouks B."/>
        </authorList>
    </citation>
    <scope>NUCLEOTIDE SEQUENCE</scope>
    <source>
        <strain evidence="2">Stay&amp;Tobe</strain>
        <tissue evidence="2">Testes</tissue>
    </source>
</reference>
<name>A0AAD8AGS2_DIPPU</name>
<keyword evidence="3" id="KW-1185">Reference proteome</keyword>
<dbReference type="Proteomes" id="UP001233999">
    <property type="component" value="Unassembled WGS sequence"/>
</dbReference>
<gene>
    <name evidence="2" type="ORF">L9F63_026719</name>
</gene>
<evidence type="ECO:0000256" key="1">
    <source>
        <dbReference type="SAM" id="Phobius"/>
    </source>
</evidence>
<feature type="non-terminal residue" evidence="2">
    <location>
        <position position="114"/>
    </location>
</feature>
<evidence type="ECO:0000313" key="3">
    <source>
        <dbReference type="Proteomes" id="UP001233999"/>
    </source>
</evidence>
<proteinExistence type="predicted"/>
<keyword evidence="1" id="KW-0812">Transmembrane</keyword>